<dbReference type="EMBL" id="BABT02000126">
    <property type="protein sequence ID" value="GAA97524.1"/>
    <property type="molecule type" value="Genomic_DNA"/>
</dbReference>
<dbReference type="OMA" id="EYHTENV"/>
<feature type="coiled-coil region" evidence="1">
    <location>
        <begin position="526"/>
        <end position="553"/>
    </location>
</feature>
<dbReference type="AlphaFoldDB" id="G7E3W4"/>
<dbReference type="OrthoDB" id="9402762at2759"/>
<protein>
    <recommendedName>
        <fullName evidence="5">THO complex subunit 1</fullName>
    </recommendedName>
</protein>
<evidence type="ECO:0000256" key="1">
    <source>
        <dbReference type="SAM" id="Coils"/>
    </source>
</evidence>
<dbReference type="GO" id="GO:0006406">
    <property type="term" value="P:mRNA export from nucleus"/>
    <property type="evidence" value="ECO:0007669"/>
    <property type="project" value="TreeGrafter"/>
</dbReference>
<reference evidence="3 4" key="1">
    <citation type="journal article" date="2011" name="J. Gen. Appl. Microbiol.">
        <title>Draft genome sequencing of the enigmatic basidiomycete Mixia osmundae.</title>
        <authorList>
            <person name="Nishida H."/>
            <person name="Nagatsuka Y."/>
            <person name="Sugiyama J."/>
        </authorList>
    </citation>
    <scope>NUCLEOTIDE SEQUENCE [LARGE SCALE GENOMIC DNA]</scope>
    <source>
        <strain evidence="4">CBS 9802 / IAM 14324 / JCM 22182 / KY 12970</strain>
    </source>
</reference>
<keyword evidence="1" id="KW-0175">Coiled coil</keyword>
<dbReference type="GO" id="GO:0000445">
    <property type="term" value="C:THO complex part of transcription export complex"/>
    <property type="evidence" value="ECO:0007669"/>
    <property type="project" value="TreeGrafter"/>
</dbReference>
<dbReference type="HOGENOM" id="CLU_017925_1_0_1"/>
<dbReference type="InterPro" id="IPR021861">
    <property type="entry name" value="THO_THOC1"/>
</dbReference>
<dbReference type="PANTHER" id="PTHR13265">
    <property type="entry name" value="THO COMPLEX SUBUNIT 1"/>
    <property type="match status" value="1"/>
</dbReference>
<dbReference type="Pfam" id="PF11957">
    <property type="entry name" value="efThoc1"/>
    <property type="match status" value="1"/>
</dbReference>
<sequence>MAGLRAAIASAADSILGDLELQRSAHSGLGASDVQAAVDAHWNISGTDEASEGWRKEAQAVIIERAFTSRANSLALEADEKRPASLSALYDMLDVVLYLSQKGACDDSLAISLFEMITDAQTITVAESLFEFLESRREIIIKGLLPGRGKGLILLRTCNALLKRASKFVHTVFCGRILIFLAIVFPLCERSGVNVASSFNTDNVTILDESDVGQPDTTARLADASLTGDALALSDDSKSLDTKQNNAAAGEAKMKDLYERFWRLQQRFCDPRTLFTNVSSAGSKSNLDILKEDIELTLTTFAEAIAKEASFGSKKTRRDVRSRQDMDQEESLAEVEANYFFPKYLTKRNLLPLELADTVFRRQILVQILVVFQYLLSFTVSERAKVKARAATGKPLKLPHNLNEAEEAWTVSTRIRVVEMLRSTGPSGVAFWRTVSLILTREENWASWKLNNCVDFEQPPLADDAATVATSKLRERTKIARPYMHKVGNATLSRLWASKGADLANVVAADKAGELDRFTAEFGAMKRKAEETAENTELDAAAKAAQIDEAKEAQNAFSWRGLRLVASSNLSLFDKIASGATLVDIVEAIRNPPATPASSRAKKPKLATDAASTPSAGGTSPLESSQVSMAQDAAPAA</sequence>
<dbReference type="FunCoup" id="G7E3W4">
    <property type="interactions" value="545"/>
</dbReference>
<comment type="caution">
    <text evidence="3">The sequence shown here is derived from an EMBL/GenBank/DDBJ whole genome shotgun (WGS) entry which is preliminary data.</text>
</comment>
<dbReference type="InParanoid" id="G7E3W4"/>
<organism evidence="3 4">
    <name type="scientific">Mixia osmundae (strain CBS 9802 / IAM 14324 / JCM 22182 / KY 12970)</name>
    <dbReference type="NCBI Taxonomy" id="764103"/>
    <lineage>
        <taxon>Eukaryota</taxon>
        <taxon>Fungi</taxon>
        <taxon>Dikarya</taxon>
        <taxon>Basidiomycota</taxon>
        <taxon>Pucciniomycotina</taxon>
        <taxon>Mixiomycetes</taxon>
        <taxon>Mixiales</taxon>
        <taxon>Mixiaceae</taxon>
        <taxon>Mixia</taxon>
    </lineage>
</organism>
<dbReference type="PANTHER" id="PTHR13265:SF0">
    <property type="entry name" value="HPR1"/>
    <property type="match status" value="1"/>
</dbReference>
<keyword evidence="4" id="KW-1185">Reference proteome</keyword>
<reference evidence="3 4" key="2">
    <citation type="journal article" date="2012" name="Open Biol.">
        <title>Characteristics of nucleosomes and linker DNA regions on the genome of the basidiomycete Mixia osmundae revealed by mono- and dinucleosome mapping.</title>
        <authorList>
            <person name="Nishida H."/>
            <person name="Kondo S."/>
            <person name="Matsumoto T."/>
            <person name="Suzuki Y."/>
            <person name="Yoshikawa H."/>
            <person name="Taylor T.D."/>
            <person name="Sugiyama J."/>
        </authorList>
    </citation>
    <scope>NUCLEOTIDE SEQUENCE [LARGE SCALE GENOMIC DNA]</scope>
    <source>
        <strain evidence="4">CBS 9802 / IAM 14324 / JCM 22182 / KY 12970</strain>
    </source>
</reference>
<dbReference type="eggNOG" id="KOG2491">
    <property type="taxonomic scope" value="Eukaryota"/>
</dbReference>
<gene>
    <name evidence="3" type="primary">Mo04202</name>
    <name evidence="3" type="ORF">E5Q_04202</name>
</gene>
<feature type="compositionally biased region" description="Polar residues" evidence="2">
    <location>
        <begin position="610"/>
        <end position="629"/>
    </location>
</feature>
<evidence type="ECO:0000313" key="4">
    <source>
        <dbReference type="Proteomes" id="UP000009131"/>
    </source>
</evidence>
<evidence type="ECO:0008006" key="5">
    <source>
        <dbReference type="Google" id="ProtNLM"/>
    </source>
</evidence>
<dbReference type="RefSeq" id="XP_014570616.1">
    <property type="nucleotide sequence ID" value="XM_014715130.1"/>
</dbReference>
<evidence type="ECO:0000256" key="2">
    <source>
        <dbReference type="SAM" id="MobiDB-lite"/>
    </source>
</evidence>
<name>G7E3W4_MIXOS</name>
<dbReference type="Proteomes" id="UP000009131">
    <property type="component" value="Unassembled WGS sequence"/>
</dbReference>
<accession>G7E3W4</accession>
<proteinExistence type="predicted"/>
<feature type="region of interest" description="Disordered" evidence="2">
    <location>
        <begin position="592"/>
        <end position="637"/>
    </location>
</feature>
<dbReference type="STRING" id="764103.G7E3W4"/>
<evidence type="ECO:0000313" key="3">
    <source>
        <dbReference type="EMBL" id="GAA97524.1"/>
    </source>
</evidence>